<accession>E8MXU2</accession>
<evidence type="ECO:0000259" key="1">
    <source>
        <dbReference type="Pfam" id="PF13614"/>
    </source>
</evidence>
<proteinExistence type="predicted"/>
<reference evidence="2 3" key="1">
    <citation type="submission" date="2010-12" db="EMBL/GenBank/DDBJ databases">
        <title>Whole genome sequence of Anaerolinea thermophila UNI-1.</title>
        <authorList>
            <person name="Narita-Yamada S."/>
            <person name="Kishi E."/>
            <person name="Watanabe Y."/>
            <person name="Takasaki K."/>
            <person name="Ankai A."/>
            <person name="Oguchi A."/>
            <person name="Fukui S."/>
            <person name="Takahashi M."/>
            <person name="Yashiro I."/>
            <person name="Hosoyama A."/>
            <person name="Sekiguchi Y."/>
            <person name="Hanada S."/>
            <person name="Fujita N."/>
        </authorList>
    </citation>
    <scope>NUCLEOTIDE SEQUENCE [LARGE SCALE GENOMIC DNA]</scope>
    <source>
        <strain evidence="3">DSM 14523 / JCM 11388 / NBRC 100420 / UNI-1</strain>
    </source>
</reference>
<gene>
    <name evidence="2" type="ordered locus">ANT_21470</name>
</gene>
<dbReference type="InterPro" id="IPR027417">
    <property type="entry name" value="P-loop_NTPase"/>
</dbReference>
<feature type="domain" description="AAA" evidence="1">
    <location>
        <begin position="163"/>
        <end position="324"/>
    </location>
</feature>
<dbReference type="RefSeq" id="WP_013560543.1">
    <property type="nucleotide sequence ID" value="NC_014960.1"/>
</dbReference>
<evidence type="ECO:0000313" key="3">
    <source>
        <dbReference type="Proteomes" id="UP000008922"/>
    </source>
</evidence>
<dbReference type="InterPro" id="IPR050678">
    <property type="entry name" value="DNA_Partitioning_ATPase"/>
</dbReference>
<dbReference type="KEGG" id="atm:ANT_21470"/>
<dbReference type="InterPro" id="IPR025669">
    <property type="entry name" value="AAA_dom"/>
</dbReference>
<dbReference type="STRING" id="926569.ANT_21470"/>
<dbReference type="eggNOG" id="COG0455">
    <property type="taxonomic scope" value="Bacteria"/>
</dbReference>
<dbReference type="AlphaFoldDB" id="E8MXU2"/>
<dbReference type="Gene3D" id="3.40.50.300">
    <property type="entry name" value="P-loop containing nucleotide triphosphate hydrolases"/>
    <property type="match status" value="1"/>
</dbReference>
<dbReference type="PANTHER" id="PTHR13696:SF52">
    <property type="entry name" value="PARA FAMILY PROTEIN CT_582"/>
    <property type="match status" value="1"/>
</dbReference>
<dbReference type="Proteomes" id="UP000008922">
    <property type="component" value="Chromosome"/>
</dbReference>
<organism evidence="2 3">
    <name type="scientific">Anaerolinea thermophila (strain DSM 14523 / JCM 11388 / NBRC 100420 / UNI-1)</name>
    <dbReference type="NCBI Taxonomy" id="926569"/>
    <lineage>
        <taxon>Bacteria</taxon>
        <taxon>Bacillati</taxon>
        <taxon>Chloroflexota</taxon>
        <taxon>Anaerolineae</taxon>
        <taxon>Anaerolineales</taxon>
        <taxon>Anaerolineaceae</taxon>
        <taxon>Anaerolinea</taxon>
    </lineage>
</organism>
<dbReference type="SUPFAM" id="SSF52540">
    <property type="entry name" value="P-loop containing nucleoside triphosphate hydrolases"/>
    <property type="match status" value="1"/>
</dbReference>
<dbReference type="HOGENOM" id="CLU_631126_0_0_0"/>
<name>E8MXU2_ANATU</name>
<dbReference type="PANTHER" id="PTHR13696">
    <property type="entry name" value="P-LOOP CONTAINING NUCLEOSIDE TRIPHOSPHATE HYDROLASE"/>
    <property type="match status" value="1"/>
</dbReference>
<dbReference type="InParanoid" id="E8MXU2"/>
<sequence length="434" mass="45779">MWNHPGMNLQQAADAVTVLLAGQIPRLQAWYTALAADARFRVAMQATDPQDLNSKLVTNPDVLLLDATIYPGPQPLLETLTRYHGAAYVLLPLEASREAMDSIAQVPCVKGVYKGDLNLVAIAGEMYAAAQAQRQARMSAGMEALWNRPQSGMGAGGAPLGLRVVAVWNQAGGVGKTTLASNLAYEAARRGLPTLLVGLGAPDDLPLILGLKPEPNLNHWRANPTAEGLKLALQKVDTLDVLAGFPDVLSEARAMNTPLDAPESVPKLVLTAAYMGYAVIVLDAPPTALASAALAAANTLVLVARPSLEGVMRTVEAYRTVVERLAGEHHIPAAGVYVALNRTGARMGADEWHKAASTLLGRPFPPVAAQIPDEPRVGEAQDARKLPLNASDTFARSLKPLADALFSTQGAAAGVPQNGSGKKTFEIFGVRVKV</sequence>
<evidence type="ECO:0000313" key="2">
    <source>
        <dbReference type="EMBL" id="BAJ64173.1"/>
    </source>
</evidence>
<dbReference type="OrthoDB" id="143004at2"/>
<protein>
    <recommendedName>
        <fullName evidence="1">AAA domain-containing protein</fullName>
    </recommendedName>
</protein>
<dbReference type="EMBL" id="AP012029">
    <property type="protein sequence ID" value="BAJ64173.1"/>
    <property type="molecule type" value="Genomic_DNA"/>
</dbReference>
<keyword evidence="3" id="KW-1185">Reference proteome</keyword>
<dbReference type="Pfam" id="PF13614">
    <property type="entry name" value="AAA_31"/>
    <property type="match status" value="1"/>
</dbReference>